<proteinExistence type="inferred from homology"/>
<reference evidence="6" key="2">
    <citation type="submission" date="2022-10" db="EMBL/GenBank/DDBJ databases">
        <authorList>
            <consortium name="ENA_rothamsted_submissions"/>
            <consortium name="culmorum"/>
            <person name="King R."/>
        </authorList>
    </citation>
    <scope>NUCLEOTIDE SEQUENCE</scope>
</reference>
<dbReference type="Pfam" id="PF11326">
    <property type="entry name" value="PANTS-like"/>
    <property type="match status" value="1"/>
</dbReference>
<sequence length="164" mass="19768">MSQSETAEQFHKENDQSEEKIEDNLPSVKDEWMIRRCTYYDEEYSDCTSYRARFNQYFIFGKTLDCSQWKKDSVNCYKWKDTEDVKAANELVQNEKQRRKERLLPHYSNDVWVKRKSPPEDWNKPLPAHIQQEYEYSYLNVKSKEMKGEVPPSFDMDLGFCSIM</sequence>
<evidence type="ECO:0000256" key="4">
    <source>
        <dbReference type="ARBA" id="ARBA00044235"/>
    </source>
</evidence>
<evidence type="ECO:0000256" key="1">
    <source>
        <dbReference type="ARBA" id="ARBA00006412"/>
    </source>
</evidence>
<keyword evidence="7" id="KW-1185">Reference proteome</keyword>
<feature type="region of interest" description="Disordered" evidence="5">
    <location>
        <begin position="1"/>
        <end position="24"/>
    </location>
</feature>
<evidence type="ECO:0000256" key="2">
    <source>
        <dbReference type="ARBA" id="ARBA00043942"/>
    </source>
</evidence>
<dbReference type="AlphaFoldDB" id="A0A9P0DGN6"/>
<accession>A0A9P0DGN6</accession>
<feature type="compositionally biased region" description="Basic and acidic residues" evidence="5">
    <location>
        <begin position="8"/>
        <end position="24"/>
    </location>
</feature>
<protein>
    <recommendedName>
        <fullName evidence="3">Synaptic plasticity regulator PANTS</fullName>
    </recommendedName>
    <alternativeName>
        <fullName evidence="4">Plasticity-associated neural transcript short</fullName>
    </alternativeName>
</protein>
<dbReference type="Proteomes" id="UP001153737">
    <property type="component" value="Chromosome 15"/>
</dbReference>
<name>A0A9P0DGN6_PHACE</name>
<dbReference type="PANTHER" id="PTHR28052">
    <property type="entry name" value="UPF0545 PROTEIN C22ORF39"/>
    <property type="match status" value="1"/>
</dbReference>
<evidence type="ECO:0000313" key="7">
    <source>
        <dbReference type="Proteomes" id="UP001153737"/>
    </source>
</evidence>
<organism evidence="6 7">
    <name type="scientific">Phaedon cochleariae</name>
    <name type="common">Mustard beetle</name>
    <dbReference type="NCBI Taxonomy" id="80249"/>
    <lineage>
        <taxon>Eukaryota</taxon>
        <taxon>Metazoa</taxon>
        <taxon>Ecdysozoa</taxon>
        <taxon>Arthropoda</taxon>
        <taxon>Hexapoda</taxon>
        <taxon>Insecta</taxon>
        <taxon>Pterygota</taxon>
        <taxon>Neoptera</taxon>
        <taxon>Endopterygota</taxon>
        <taxon>Coleoptera</taxon>
        <taxon>Polyphaga</taxon>
        <taxon>Cucujiformia</taxon>
        <taxon>Chrysomeloidea</taxon>
        <taxon>Chrysomelidae</taxon>
        <taxon>Chrysomelinae</taxon>
        <taxon>Chrysomelini</taxon>
        <taxon>Phaedon</taxon>
    </lineage>
</organism>
<dbReference type="PANTHER" id="PTHR28052:SF1">
    <property type="entry name" value="UPF0545 PROTEIN C22ORF39"/>
    <property type="match status" value="1"/>
</dbReference>
<evidence type="ECO:0000256" key="3">
    <source>
        <dbReference type="ARBA" id="ARBA00044072"/>
    </source>
</evidence>
<comment type="similarity">
    <text evidence="1">Belongs to the UPF0545 family.</text>
</comment>
<dbReference type="OrthoDB" id="5946508at2759"/>
<dbReference type="GO" id="GO:0043083">
    <property type="term" value="C:synaptic cleft"/>
    <property type="evidence" value="ECO:0007669"/>
    <property type="project" value="UniProtKB-SubCell"/>
</dbReference>
<evidence type="ECO:0000256" key="5">
    <source>
        <dbReference type="SAM" id="MobiDB-lite"/>
    </source>
</evidence>
<evidence type="ECO:0000313" key="6">
    <source>
        <dbReference type="EMBL" id="CAH1154027.1"/>
    </source>
</evidence>
<reference evidence="6" key="1">
    <citation type="submission" date="2022-01" db="EMBL/GenBank/DDBJ databases">
        <authorList>
            <person name="King R."/>
        </authorList>
    </citation>
    <scope>NUCLEOTIDE SEQUENCE</scope>
</reference>
<dbReference type="EMBL" id="OU896721">
    <property type="protein sequence ID" value="CAH1154027.1"/>
    <property type="molecule type" value="Genomic_DNA"/>
</dbReference>
<comment type="subcellular location">
    <subcellularLocation>
        <location evidence="2">Synaptic cleft</location>
    </subcellularLocation>
</comment>
<gene>
    <name evidence="6" type="ORF">PHAECO_LOCUS4917</name>
</gene>
<dbReference type="InterPro" id="IPR021475">
    <property type="entry name" value="Pants/Emi1-like"/>
</dbReference>